<dbReference type="OrthoDB" id="647388at2759"/>
<dbReference type="PANTHER" id="PTHR32166">
    <property type="entry name" value="OSJNBA0013A04.12 PROTEIN"/>
    <property type="match status" value="1"/>
</dbReference>
<dbReference type="EMBL" id="CAJGYO010000007">
    <property type="protein sequence ID" value="CAD6242804.1"/>
    <property type="molecule type" value="Genomic_DNA"/>
</dbReference>
<reference evidence="2" key="1">
    <citation type="submission" date="2020-10" db="EMBL/GenBank/DDBJ databases">
        <authorList>
            <person name="Han B."/>
            <person name="Lu T."/>
            <person name="Zhao Q."/>
            <person name="Huang X."/>
            <person name="Zhao Y."/>
        </authorList>
    </citation>
    <scope>NUCLEOTIDE SEQUENCE</scope>
</reference>
<accession>A0A811PDM0</accession>
<sequence>MSVQQCAPQTETGVTSREEVNVLKRNSDDVGWEYGFLVDANNKDKVECKFCCHRSQGGVHRLKEHVANVGTNAKKCRKSTQEAKDKCKKSLEDSKRKRKEQAARELELREDVNVSRVGIEDDEVTCVGSSEPHKLGPIDKWTRAIDPKATKSESLKQQKLNKELWKERTHEVHKYIARWAYTHAIPFNACDNDEFKQMCEAIGQFGSGLEPPSLRDLRESLLDEEYARTKSLLQEHEAEKVKNGCSVMTDAWSDRKRRSIMNLCTNCADGSGFVSSKEMSDVSHTSEVIFELVDKAIEDIGPDDMVQVVTDNASNNMGAKKLLLEKRPNIFWTSCATHTINLMLQEIGNMPRFKKVIDQAKALTIFVYGHTRTLECLRHFTEGREIIRPGVTRFASAFLTLNGILEKKDQLRKMVVHNRWDTLKDVKSKKGKDATATILSPTFWKDAKLCLSVFEPLVKVLRLVDGDVKPSMGFIYGELLKAKREIKEAYGNVQSRYNEVIAIIDKKMKGRLDSPLHLTAYLLNPYYSYGNPSIFDDATITVGFISCVETFYHHDEDKQDQAVNTELKKFHNREGPFNKKLAKTCEKIEYNLAQGFLYEDGDNCAIVVYRDEEDEEMEGTGIPWSVIGEVVGADQQLELRRSARVRQLYEEEFDSKEEEFDEDEDEYMEPY</sequence>
<protein>
    <recommendedName>
        <fullName evidence="1">DUF659 domain-containing protein</fullName>
    </recommendedName>
</protein>
<dbReference type="InterPro" id="IPR007021">
    <property type="entry name" value="DUF659"/>
</dbReference>
<dbReference type="AlphaFoldDB" id="A0A811PDM0"/>
<dbReference type="InterPro" id="IPR012337">
    <property type="entry name" value="RNaseH-like_sf"/>
</dbReference>
<evidence type="ECO:0000313" key="3">
    <source>
        <dbReference type="Proteomes" id="UP000604825"/>
    </source>
</evidence>
<dbReference type="PANTHER" id="PTHR32166:SF74">
    <property type="entry name" value="OS05G0256350 PROTEIN"/>
    <property type="match status" value="1"/>
</dbReference>
<evidence type="ECO:0000259" key="1">
    <source>
        <dbReference type="Pfam" id="PF04937"/>
    </source>
</evidence>
<comment type="caution">
    <text evidence="2">The sequence shown here is derived from an EMBL/GenBank/DDBJ whole genome shotgun (WGS) entry which is preliminary data.</text>
</comment>
<keyword evidence="3" id="KW-1185">Reference proteome</keyword>
<name>A0A811PDM0_9POAL</name>
<dbReference type="Pfam" id="PF04937">
    <property type="entry name" value="DUF659"/>
    <property type="match status" value="1"/>
</dbReference>
<dbReference type="SUPFAM" id="SSF53098">
    <property type="entry name" value="Ribonuclease H-like"/>
    <property type="match status" value="1"/>
</dbReference>
<organism evidence="2 3">
    <name type="scientific">Miscanthus lutarioriparius</name>
    <dbReference type="NCBI Taxonomy" id="422564"/>
    <lineage>
        <taxon>Eukaryota</taxon>
        <taxon>Viridiplantae</taxon>
        <taxon>Streptophyta</taxon>
        <taxon>Embryophyta</taxon>
        <taxon>Tracheophyta</taxon>
        <taxon>Spermatophyta</taxon>
        <taxon>Magnoliopsida</taxon>
        <taxon>Liliopsida</taxon>
        <taxon>Poales</taxon>
        <taxon>Poaceae</taxon>
        <taxon>PACMAD clade</taxon>
        <taxon>Panicoideae</taxon>
        <taxon>Andropogonodae</taxon>
        <taxon>Andropogoneae</taxon>
        <taxon>Saccharinae</taxon>
        <taxon>Miscanthus</taxon>
    </lineage>
</organism>
<evidence type="ECO:0000313" key="2">
    <source>
        <dbReference type="EMBL" id="CAD6242804.1"/>
    </source>
</evidence>
<feature type="domain" description="DUF659" evidence="1">
    <location>
        <begin position="212"/>
        <end position="362"/>
    </location>
</feature>
<dbReference type="Proteomes" id="UP000604825">
    <property type="component" value="Unassembled WGS sequence"/>
</dbReference>
<gene>
    <name evidence="2" type="ORF">NCGR_LOCUS28167</name>
</gene>
<proteinExistence type="predicted"/>